<evidence type="ECO:0000256" key="3">
    <source>
        <dbReference type="ARBA" id="ARBA00022741"/>
    </source>
</evidence>
<dbReference type="GO" id="GO:0007059">
    <property type="term" value="P:chromosome segregation"/>
    <property type="evidence" value="ECO:0007669"/>
    <property type="project" value="TreeGrafter"/>
</dbReference>
<feature type="coiled-coil region" evidence="7">
    <location>
        <begin position="5"/>
        <end position="39"/>
    </location>
</feature>
<keyword evidence="1" id="KW-0723">Serine/threonine-protein kinase</keyword>
<keyword evidence="7" id="KW-0175">Coiled coil</keyword>
<evidence type="ECO:0000313" key="11">
    <source>
        <dbReference type="WBParaSite" id="PSAMB.scaffold92size81367.g1762.t1"/>
    </source>
</evidence>
<feature type="domain" description="Protein kinase" evidence="9">
    <location>
        <begin position="226"/>
        <end position="258"/>
    </location>
</feature>
<evidence type="ECO:0000256" key="1">
    <source>
        <dbReference type="ARBA" id="ARBA00022527"/>
    </source>
</evidence>
<evidence type="ECO:0000256" key="8">
    <source>
        <dbReference type="SAM" id="MobiDB-lite"/>
    </source>
</evidence>
<accession>A0A914XP42</accession>
<name>A0A914XP42_9BILA</name>
<dbReference type="InterPro" id="IPR000719">
    <property type="entry name" value="Prot_kinase_dom"/>
</dbReference>
<keyword evidence="3 6" id="KW-0547">Nucleotide-binding</keyword>
<proteinExistence type="predicted"/>
<dbReference type="SUPFAM" id="SSF56112">
    <property type="entry name" value="Protein kinase-like (PK-like)"/>
    <property type="match status" value="1"/>
</dbReference>
<evidence type="ECO:0000256" key="2">
    <source>
        <dbReference type="ARBA" id="ARBA00022679"/>
    </source>
</evidence>
<dbReference type="GO" id="GO:0005524">
    <property type="term" value="F:ATP binding"/>
    <property type="evidence" value="ECO:0007669"/>
    <property type="project" value="UniProtKB-UniRule"/>
</dbReference>
<evidence type="ECO:0000313" key="10">
    <source>
        <dbReference type="Proteomes" id="UP000887566"/>
    </source>
</evidence>
<keyword evidence="5 6" id="KW-0067">ATP-binding</keyword>
<organism evidence="10 11">
    <name type="scientific">Plectus sambesii</name>
    <dbReference type="NCBI Taxonomy" id="2011161"/>
    <lineage>
        <taxon>Eukaryota</taxon>
        <taxon>Metazoa</taxon>
        <taxon>Ecdysozoa</taxon>
        <taxon>Nematoda</taxon>
        <taxon>Chromadorea</taxon>
        <taxon>Plectida</taxon>
        <taxon>Plectina</taxon>
        <taxon>Plectoidea</taxon>
        <taxon>Plectidae</taxon>
        <taxon>Plectus</taxon>
    </lineage>
</organism>
<dbReference type="WBParaSite" id="PSAMB.scaffold92size81367.g1762.t1">
    <property type="protein sequence ID" value="PSAMB.scaffold92size81367.g1762.t1"/>
    <property type="gene ID" value="PSAMB.scaffold92size81367.g1762"/>
</dbReference>
<evidence type="ECO:0000256" key="6">
    <source>
        <dbReference type="PROSITE-ProRule" id="PRU10141"/>
    </source>
</evidence>
<feature type="region of interest" description="Disordered" evidence="8">
    <location>
        <begin position="91"/>
        <end position="120"/>
    </location>
</feature>
<feature type="coiled-coil region" evidence="7">
    <location>
        <begin position="163"/>
        <end position="197"/>
    </location>
</feature>
<dbReference type="InterPro" id="IPR011009">
    <property type="entry name" value="Kinase-like_dom_sf"/>
</dbReference>
<dbReference type="PROSITE" id="PS50011">
    <property type="entry name" value="PROTEIN_KINASE_DOM"/>
    <property type="match status" value="1"/>
</dbReference>
<keyword evidence="4" id="KW-0418">Kinase</keyword>
<dbReference type="Gene3D" id="3.30.200.20">
    <property type="entry name" value="Phosphorylase Kinase, domain 1"/>
    <property type="match status" value="1"/>
</dbReference>
<dbReference type="GO" id="GO:0035556">
    <property type="term" value="P:intracellular signal transduction"/>
    <property type="evidence" value="ECO:0007669"/>
    <property type="project" value="TreeGrafter"/>
</dbReference>
<evidence type="ECO:0000256" key="7">
    <source>
        <dbReference type="SAM" id="Coils"/>
    </source>
</evidence>
<dbReference type="InterPro" id="IPR017441">
    <property type="entry name" value="Protein_kinase_ATP_BS"/>
</dbReference>
<evidence type="ECO:0000256" key="4">
    <source>
        <dbReference type="ARBA" id="ARBA00022777"/>
    </source>
</evidence>
<dbReference type="PROSITE" id="PS00107">
    <property type="entry name" value="PROTEIN_KINASE_ATP"/>
    <property type="match status" value="1"/>
</dbReference>
<dbReference type="PANTHER" id="PTHR22974:SF23">
    <property type="entry name" value="TOUSLED-LIKE KINASE, ISOFORM G"/>
    <property type="match status" value="1"/>
</dbReference>
<protein>
    <submittedName>
        <fullName evidence="11">Protein kinase domain-containing protein</fullName>
    </submittedName>
</protein>
<dbReference type="PANTHER" id="PTHR22974">
    <property type="entry name" value="MIXED LINEAGE PROTEIN KINASE"/>
    <property type="match status" value="1"/>
</dbReference>
<evidence type="ECO:0000256" key="5">
    <source>
        <dbReference type="ARBA" id="ARBA00022840"/>
    </source>
</evidence>
<keyword evidence="10" id="KW-1185">Reference proteome</keyword>
<dbReference type="GO" id="GO:0004674">
    <property type="term" value="F:protein serine/threonine kinase activity"/>
    <property type="evidence" value="ECO:0007669"/>
    <property type="project" value="UniProtKB-KW"/>
</dbReference>
<reference evidence="11" key="1">
    <citation type="submission" date="2022-11" db="UniProtKB">
        <authorList>
            <consortium name="WormBaseParasite"/>
        </authorList>
    </citation>
    <scope>IDENTIFICATION</scope>
</reference>
<dbReference type="AlphaFoldDB" id="A0A914XP42"/>
<keyword evidence="2" id="KW-0808">Transferase</keyword>
<sequence>MQKINEDTKQQLMVEKRKNEAARETIRKLLIEQSSMERKQIKAKCMEESLRLGQFKPERHGEHFRDVWSDGYAFEEMQKKLQKITNERNEIMSASSNLRKRKPSSSQRDVRRQQQQAAAGVTQLNCTPVIGPSTSALVSLPSTSGAYSDDGFVRPDPPKELTLQEYHEQEEIYRLRKEHLKKEEAELLSERDRMERGRALHIRELKRVQYEEASRYKDHVLLNSRYLLLSLLGKGGFSEVWRAFDLDENRYVACKIHD</sequence>
<feature type="binding site" evidence="6">
    <location>
        <position position="255"/>
    </location>
    <ligand>
        <name>ATP</name>
        <dbReference type="ChEBI" id="CHEBI:30616"/>
    </ligand>
</feature>
<dbReference type="Proteomes" id="UP000887566">
    <property type="component" value="Unplaced"/>
</dbReference>
<dbReference type="GO" id="GO:0005634">
    <property type="term" value="C:nucleus"/>
    <property type="evidence" value="ECO:0007669"/>
    <property type="project" value="TreeGrafter"/>
</dbReference>
<evidence type="ECO:0000259" key="9">
    <source>
        <dbReference type="PROSITE" id="PS50011"/>
    </source>
</evidence>